<name>A0AAD5XAZ6_9FUNG</name>
<keyword evidence="3" id="KW-1185">Reference proteome</keyword>
<evidence type="ECO:0000256" key="1">
    <source>
        <dbReference type="SAM" id="Phobius"/>
    </source>
</evidence>
<organism evidence="2 3">
    <name type="scientific">Physocladia obscura</name>
    <dbReference type="NCBI Taxonomy" id="109957"/>
    <lineage>
        <taxon>Eukaryota</taxon>
        <taxon>Fungi</taxon>
        <taxon>Fungi incertae sedis</taxon>
        <taxon>Chytridiomycota</taxon>
        <taxon>Chytridiomycota incertae sedis</taxon>
        <taxon>Chytridiomycetes</taxon>
        <taxon>Chytridiales</taxon>
        <taxon>Chytriomycetaceae</taxon>
        <taxon>Physocladia</taxon>
    </lineage>
</organism>
<keyword evidence="1" id="KW-1133">Transmembrane helix</keyword>
<dbReference type="Proteomes" id="UP001211907">
    <property type="component" value="Unassembled WGS sequence"/>
</dbReference>
<accession>A0AAD5XAZ6</accession>
<proteinExistence type="predicted"/>
<reference evidence="2" key="1">
    <citation type="submission" date="2020-05" db="EMBL/GenBank/DDBJ databases">
        <title>Phylogenomic resolution of chytrid fungi.</title>
        <authorList>
            <person name="Stajich J.E."/>
            <person name="Amses K."/>
            <person name="Simmons R."/>
            <person name="Seto K."/>
            <person name="Myers J."/>
            <person name="Bonds A."/>
            <person name="Quandt C.A."/>
            <person name="Barry K."/>
            <person name="Liu P."/>
            <person name="Grigoriev I."/>
            <person name="Longcore J.E."/>
            <person name="James T.Y."/>
        </authorList>
    </citation>
    <scope>NUCLEOTIDE SEQUENCE</scope>
    <source>
        <strain evidence="2">JEL0513</strain>
    </source>
</reference>
<feature type="transmembrane region" description="Helical" evidence="1">
    <location>
        <begin position="12"/>
        <end position="31"/>
    </location>
</feature>
<evidence type="ECO:0000313" key="2">
    <source>
        <dbReference type="EMBL" id="KAJ3091641.1"/>
    </source>
</evidence>
<evidence type="ECO:0000313" key="3">
    <source>
        <dbReference type="Proteomes" id="UP001211907"/>
    </source>
</evidence>
<dbReference type="EMBL" id="JADGJH010003345">
    <property type="protein sequence ID" value="KAJ3091641.1"/>
    <property type="molecule type" value="Genomic_DNA"/>
</dbReference>
<feature type="transmembrane region" description="Helical" evidence="1">
    <location>
        <begin position="196"/>
        <end position="218"/>
    </location>
</feature>
<comment type="caution">
    <text evidence="2">The sequence shown here is derived from an EMBL/GenBank/DDBJ whole genome shotgun (WGS) entry which is preliminary data.</text>
</comment>
<keyword evidence="1" id="KW-0812">Transmembrane</keyword>
<sequence>MRNLALFGVSGATYFGQIYLVTPLIHFLLLTHTRLSNTTIAVIGVILMSGYPFAVLCDDPFLQQVGAFASMILFVLRALEIATFPRNVTSGWSLINYTEFLASSDNADLRFRRQIAENKLELERQEKKLPPLPKKKNGPFIATPSQRGLLFYAQFWTRMGATLLFYAFAKAYFELYPYEVRYGFISPLDTKGLTDVALVGGMVYCILELSNDFLLFFFRRDYGFVWC</sequence>
<feature type="transmembrane region" description="Helical" evidence="1">
    <location>
        <begin position="38"/>
        <end position="55"/>
    </location>
</feature>
<keyword evidence="1" id="KW-0472">Membrane</keyword>
<feature type="transmembrane region" description="Helical" evidence="1">
    <location>
        <begin position="149"/>
        <end position="169"/>
    </location>
</feature>
<dbReference type="AlphaFoldDB" id="A0AAD5XAZ6"/>
<gene>
    <name evidence="2" type="ORF">HK100_007132</name>
</gene>
<protein>
    <submittedName>
        <fullName evidence="2">Uncharacterized protein</fullName>
    </submittedName>
</protein>